<gene>
    <name evidence="2" type="ORF">ICL16_13350</name>
</gene>
<dbReference type="Proteomes" id="UP000629098">
    <property type="component" value="Unassembled WGS sequence"/>
</dbReference>
<evidence type="ECO:0000313" key="3">
    <source>
        <dbReference type="Proteomes" id="UP000629098"/>
    </source>
</evidence>
<accession>A0A8J6XCF0</accession>
<evidence type="ECO:0000313" key="2">
    <source>
        <dbReference type="EMBL" id="MBD2773030.1"/>
    </source>
</evidence>
<name>A0A8J6XCF0_9CYAN</name>
<reference evidence="2" key="1">
    <citation type="submission" date="2020-09" db="EMBL/GenBank/DDBJ databases">
        <title>Iningainema tapete sp. nov. (Scytonemataceae, Cyanobacteria) from greenhouses in central Florida (USA) produces two types of nodularin with biosynthetic potential for microcystin-LR and anabaenopeptins.</title>
        <authorList>
            <person name="Berthold D.E."/>
            <person name="Lefler F.W."/>
            <person name="Huang I.-S."/>
            <person name="Abdulla H."/>
            <person name="Zimba P.V."/>
            <person name="Laughinghouse H.D. IV."/>
        </authorList>
    </citation>
    <scope>NUCLEOTIDE SEQUENCE</scope>
    <source>
        <strain evidence="2">BLCCT55</strain>
    </source>
</reference>
<dbReference type="InterPro" id="IPR058097">
    <property type="entry name" value="PatX"/>
</dbReference>
<comment type="caution">
    <text evidence="2">The sequence shown here is derived from an EMBL/GenBank/DDBJ whole genome shotgun (WGS) entry which is preliminary data.</text>
</comment>
<protein>
    <submittedName>
        <fullName evidence="2">Uncharacterized protein</fullName>
    </submittedName>
</protein>
<dbReference type="EMBL" id="JACXAE010000048">
    <property type="protein sequence ID" value="MBD2773030.1"/>
    <property type="molecule type" value="Genomic_DNA"/>
</dbReference>
<evidence type="ECO:0000256" key="1">
    <source>
        <dbReference type="SAM" id="MobiDB-lite"/>
    </source>
</evidence>
<dbReference type="AlphaFoldDB" id="A0A8J6XCF0"/>
<dbReference type="NCBIfam" id="NF047413">
    <property type="entry name" value="heterocyst_PatX"/>
    <property type="match status" value="1"/>
</dbReference>
<proteinExistence type="predicted"/>
<dbReference type="RefSeq" id="WP_190828334.1">
    <property type="nucleotide sequence ID" value="NZ_CAWPPI010000048.1"/>
</dbReference>
<organism evidence="2 3">
    <name type="scientific">Iningainema tapete BLCC-T55</name>
    <dbReference type="NCBI Taxonomy" id="2748662"/>
    <lineage>
        <taxon>Bacteria</taxon>
        <taxon>Bacillati</taxon>
        <taxon>Cyanobacteriota</taxon>
        <taxon>Cyanophyceae</taxon>
        <taxon>Nostocales</taxon>
        <taxon>Scytonemataceae</taxon>
        <taxon>Iningainema tapete</taxon>
    </lineage>
</organism>
<keyword evidence="3" id="KW-1185">Reference proteome</keyword>
<sequence>MRATISLLVSGLLLGVLLIDHQVIANLLPDQILSTVNSRMLLSAKPSKPKPKTPYRGSGRREMMHFSTTASAV</sequence>
<feature type="region of interest" description="Disordered" evidence="1">
    <location>
        <begin position="43"/>
        <end position="73"/>
    </location>
</feature>